<comment type="caution">
    <text evidence="2">The sequence shown here is derived from an EMBL/GenBank/DDBJ whole genome shotgun (WGS) entry which is preliminary data.</text>
</comment>
<proteinExistence type="predicted"/>
<name>A0A2P5DMB4_PARAD</name>
<dbReference type="AlphaFoldDB" id="A0A2P5DMB4"/>
<evidence type="ECO:0000313" key="2">
    <source>
        <dbReference type="EMBL" id="PON74423.1"/>
    </source>
</evidence>
<evidence type="ECO:0000256" key="1">
    <source>
        <dbReference type="SAM" id="MobiDB-lite"/>
    </source>
</evidence>
<gene>
    <name evidence="2" type="ORF">PanWU01x14_052550</name>
</gene>
<sequence>MTGALIGNACNRLERVHGTNALACGLVRNARGELSCECSSSRETCVVQGGHMLDTQGSHESGVARTLENVADTYH</sequence>
<organism evidence="2 3">
    <name type="scientific">Parasponia andersonii</name>
    <name type="common">Sponia andersonii</name>
    <dbReference type="NCBI Taxonomy" id="3476"/>
    <lineage>
        <taxon>Eukaryota</taxon>
        <taxon>Viridiplantae</taxon>
        <taxon>Streptophyta</taxon>
        <taxon>Embryophyta</taxon>
        <taxon>Tracheophyta</taxon>
        <taxon>Spermatophyta</taxon>
        <taxon>Magnoliopsida</taxon>
        <taxon>eudicotyledons</taxon>
        <taxon>Gunneridae</taxon>
        <taxon>Pentapetalae</taxon>
        <taxon>rosids</taxon>
        <taxon>fabids</taxon>
        <taxon>Rosales</taxon>
        <taxon>Cannabaceae</taxon>
        <taxon>Parasponia</taxon>
    </lineage>
</organism>
<protein>
    <submittedName>
        <fullName evidence="2">Uncharacterized protein</fullName>
    </submittedName>
</protein>
<dbReference type="Proteomes" id="UP000237105">
    <property type="component" value="Unassembled WGS sequence"/>
</dbReference>
<dbReference type="EMBL" id="JXTB01000029">
    <property type="protein sequence ID" value="PON74423.1"/>
    <property type="molecule type" value="Genomic_DNA"/>
</dbReference>
<accession>A0A2P5DMB4</accession>
<evidence type="ECO:0000313" key="3">
    <source>
        <dbReference type="Proteomes" id="UP000237105"/>
    </source>
</evidence>
<feature type="region of interest" description="Disordered" evidence="1">
    <location>
        <begin position="56"/>
        <end position="75"/>
    </location>
</feature>
<keyword evidence="3" id="KW-1185">Reference proteome</keyword>
<reference evidence="3" key="1">
    <citation type="submission" date="2016-06" db="EMBL/GenBank/DDBJ databases">
        <title>Parallel loss of symbiosis genes in relatives of nitrogen-fixing non-legume Parasponia.</title>
        <authorList>
            <person name="Van Velzen R."/>
            <person name="Holmer R."/>
            <person name="Bu F."/>
            <person name="Rutten L."/>
            <person name="Van Zeijl A."/>
            <person name="Liu W."/>
            <person name="Santuari L."/>
            <person name="Cao Q."/>
            <person name="Sharma T."/>
            <person name="Shen D."/>
            <person name="Roswanjaya Y."/>
            <person name="Wardhani T."/>
            <person name="Kalhor M.S."/>
            <person name="Jansen J."/>
            <person name="Van den Hoogen J."/>
            <person name="Gungor B."/>
            <person name="Hartog M."/>
            <person name="Hontelez J."/>
            <person name="Verver J."/>
            <person name="Yang W.-C."/>
            <person name="Schijlen E."/>
            <person name="Repin R."/>
            <person name="Schilthuizen M."/>
            <person name="Schranz E."/>
            <person name="Heidstra R."/>
            <person name="Miyata K."/>
            <person name="Fedorova E."/>
            <person name="Kohlen W."/>
            <person name="Bisseling T."/>
            <person name="Smit S."/>
            <person name="Geurts R."/>
        </authorList>
    </citation>
    <scope>NUCLEOTIDE SEQUENCE [LARGE SCALE GENOMIC DNA]</scope>
    <source>
        <strain evidence="3">cv. WU1-14</strain>
    </source>
</reference>